<dbReference type="OrthoDB" id="1870898at2"/>
<name>A0A2K9P2I3_9FIRM</name>
<evidence type="ECO:0000313" key="1">
    <source>
        <dbReference type="EMBL" id="AUO19461.1"/>
    </source>
</evidence>
<proteinExistence type="predicted"/>
<dbReference type="EMBL" id="CP020991">
    <property type="protein sequence ID" value="AUO19461.1"/>
    <property type="molecule type" value="Genomic_DNA"/>
</dbReference>
<keyword evidence="2" id="KW-1185">Reference proteome</keyword>
<gene>
    <name evidence="1" type="ORF">B9O19_01300</name>
</gene>
<evidence type="ECO:0000313" key="2">
    <source>
        <dbReference type="Proteomes" id="UP000235589"/>
    </source>
</evidence>
<reference evidence="1 2" key="1">
    <citation type="submission" date="2017-04" db="EMBL/GenBank/DDBJ databases">
        <title>Monoglobus pectinilyticus 14 draft genome.</title>
        <authorList>
            <person name="Kim C."/>
            <person name="Rosendale D.I."/>
            <person name="Kelly W.J."/>
            <person name="Tannock G.W."/>
            <person name="Patchett M.L."/>
            <person name="Jordens J.Z."/>
        </authorList>
    </citation>
    <scope>NUCLEOTIDE SEQUENCE [LARGE SCALE GENOMIC DNA]</scope>
    <source>
        <strain evidence="1 2">14</strain>
    </source>
</reference>
<accession>A0A2K9P2I3</accession>
<protein>
    <submittedName>
        <fullName evidence="1">Uncharacterized protein</fullName>
    </submittedName>
</protein>
<organism evidence="1 2">
    <name type="scientific">Monoglobus pectinilyticus</name>
    <dbReference type="NCBI Taxonomy" id="1981510"/>
    <lineage>
        <taxon>Bacteria</taxon>
        <taxon>Bacillati</taxon>
        <taxon>Bacillota</taxon>
        <taxon>Clostridia</taxon>
        <taxon>Monoglobales</taxon>
        <taxon>Monoglobaceae</taxon>
        <taxon>Monoglobus</taxon>
    </lineage>
</organism>
<dbReference type="RefSeq" id="WP_102365666.1">
    <property type="nucleotide sequence ID" value="NZ_CP020991.1"/>
</dbReference>
<dbReference type="Proteomes" id="UP000235589">
    <property type="component" value="Chromosome"/>
</dbReference>
<dbReference type="KEGG" id="mpec:B9O19_01300"/>
<sequence>MNDCETDKGCSYESQEIAVNDGVYLGFKPSARKAGSGTNRSMSYPDVPAPRTTFAPNSSATFIIECVDAGDANNVLYTQILKEVIIGERTIKAPTVNNYNLITDSPKNIKVLYPETTVTFEYEYVPYETPVPTFEPVPTIEPSSTPDALMSIPTPTMEIFPPSLSSLTINCVERENENNILYSQTIPNIYYYTVQEVAAPPVKGYTFSGEKEIVTIYLSEGSNTVTFVYDRIESEVKDPDNKWKLILNKSDVQGDIVCAAENITDEKQNGVMIIGYYDKNGILLDANIVEIEANPGENISYNVEIPDEIRSNIKEIRAFVWDNLKDMKSAADMEIIGI</sequence>
<dbReference type="AlphaFoldDB" id="A0A2K9P2I3"/>
<dbReference type="GeneID" id="98062700"/>